<dbReference type="InterPro" id="IPR003870">
    <property type="entry name" value="DUF222"/>
</dbReference>
<dbReference type="Pfam" id="PF02720">
    <property type="entry name" value="DUF222"/>
    <property type="match status" value="1"/>
</dbReference>
<feature type="domain" description="DUF222" evidence="1">
    <location>
        <begin position="47"/>
        <end position="148"/>
    </location>
</feature>
<proteinExistence type="predicted"/>
<reference evidence="3" key="1">
    <citation type="journal article" date="2019" name="Int. J. Syst. Evol. Microbiol.">
        <title>The Global Catalogue of Microorganisms (GCM) 10K type strain sequencing project: providing services to taxonomists for standard genome sequencing and annotation.</title>
        <authorList>
            <consortium name="The Broad Institute Genomics Platform"/>
            <consortium name="The Broad Institute Genome Sequencing Center for Infectious Disease"/>
            <person name="Wu L."/>
            <person name="Ma J."/>
        </authorList>
    </citation>
    <scope>NUCLEOTIDE SEQUENCE [LARGE SCALE GENOMIC DNA]</scope>
    <source>
        <strain evidence="3">JCM 16953</strain>
    </source>
</reference>
<sequence>MDDHHGPAGHPVLAALGSARAALKDVRDVQPTFMTTTAKRQALLEVTALQAQVAELRSRLLASAGDVAEDDGARDVGAWVSQHTRCDLRTGRADVDLATALDRKWSRLAAGMADGTVSPAQAKVIVDALDALPADLSSGMVGRAEEMLIG</sequence>
<comment type="caution">
    <text evidence="2">The sequence shown here is derived from an EMBL/GenBank/DDBJ whole genome shotgun (WGS) entry which is preliminary data.</text>
</comment>
<evidence type="ECO:0000313" key="2">
    <source>
        <dbReference type="EMBL" id="GAA3812669.1"/>
    </source>
</evidence>
<name>A0ABP7I942_9ACTN</name>
<accession>A0ABP7I942</accession>
<dbReference type="Proteomes" id="UP001501821">
    <property type="component" value="Unassembled WGS sequence"/>
</dbReference>
<gene>
    <name evidence="2" type="ORF">GCM10022242_13960</name>
</gene>
<dbReference type="EMBL" id="BAABAH010000003">
    <property type="protein sequence ID" value="GAA3812669.1"/>
    <property type="molecule type" value="Genomic_DNA"/>
</dbReference>
<organism evidence="2 3">
    <name type="scientific">Nocardioides panacisoli</name>
    <dbReference type="NCBI Taxonomy" id="627624"/>
    <lineage>
        <taxon>Bacteria</taxon>
        <taxon>Bacillati</taxon>
        <taxon>Actinomycetota</taxon>
        <taxon>Actinomycetes</taxon>
        <taxon>Propionibacteriales</taxon>
        <taxon>Nocardioidaceae</taxon>
        <taxon>Nocardioides</taxon>
    </lineage>
</organism>
<evidence type="ECO:0000259" key="1">
    <source>
        <dbReference type="Pfam" id="PF02720"/>
    </source>
</evidence>
<protein>
    <recommendedName>
        <fullName evidence="1">DUF222 domain-containing protein</fullName>
    </recommendedName>
</protein>
<evidence type="ECO:0000313" key="3">
    <source>
        <dbReference type="Proteomes" id="UP001501821"/>
    </source>
</evidence>
<keyword evidence="3" id="KW-1185">Reference proteome</keyword>